<comment type="caution">
    <text evidence="2">The sequence shown here is derived from an EMBL/GenBank/DDBJ whole genome shotgun (WGS) entry which is preliminary data.</text>
</comment>
<accession>A0A841ANN5</accession>
<reference evidence="2 3" key="1">
    <citation type="submission" date="2020-08" db="EMBL/GenBank/DDBJ databases">
        <title>Sequencing the genomes of 1000 actinobacteria strains.</title>
        <authorList>
            <person name="Klenk H.-P."/>
        </authorList>
    </citation>
    <scope>NUCLEOTIDE SEQUENCE [LARGE SCALE GENOMIC DNA]</scope>
    <source>
        <strain evidence="2 3">DSM 105784</strain>
    </source>
</reference>
<dbReference type="RefSeq" id="WP_184235851.1">
    <property type="nucleotide sequence ID" value="NZ_JACHMJ010000001.1"/>
</dbReference>
<dbReference type="Pfam" id="PF13560">
    <property type="entry name" value="HTH_31"/>
    <property type="match status" value="1"/>
</dbReference>
<keyword evidence="3" id="KW-1185">Reference proteome</keyword>
<name>A0A841ANN5_9MICO</name>
<dbReference type="InterPro" id="IPR001387">
    <property type="entry name" value="Cro/C1-type_HTH"/>
</dbReference>
<dbReference type="CDD" id="cd00093">
    <property type="entry name" value="HTH_XRE"/>
    <property type="match status" value="1"/>
</dbReference>
<dbReference type="Gene3D" id="1.10.260.40">
    <property type="entry name" value="lambda repressor-like DNA-binding domains"/>
    <property type="match status" value="1"/>
</dbReference>
<proteinExistence type="predicted"/>
<sequence length="157" mass="17571">MKTPWPEDIGRVARQRRIDLNLSQDDLAERTSVTRQWLSRFETAKSDVSLSKVLAVLRELDLDLDVSAPSAVPEGTLQEAAMRSVAEINRDLLDDMSANIRRAMSRSGMSESSRSALDSLTSNTSYQEAMKRLAQPMIASMSEIAAKRAQRSIEERE</sequence>
<dbReference type="SUPFAM" id="SSF47413">
    <property type="entry name" value="lambda repressor-like DNA-binding domains"/>
    <property type="match status" value="1"/>
</dbReference>
<gene>
    <name evidence="2" type="ORF">HD599_001639</name>
</gene>
<dbReference type="AlphaFoldDB" id="A0A841ANN5"/>
<dbReference type="GO" id="GO:0003677">
    <property type="term" value="F:DNA binding"/>
    <property type="evidence" value="ECO:0007669"/>
    <property type="project" value="InterPro"/>
</dbReference>
<dbReference type="InterPro" id="IPR010982">
    <property type="entry name" value="Lambda_DNA-bd_dom_sf"/>
</dbReference>
<dbReference type="Proteomes" id="UP000536685">
    <property type="component" value="Unassembled WGS sequence"/>
</dbReference>
<protein>
    <submittedName>
        <fullName evidence="2">Transcriptional regulator with XRE-family HTH domain</fullName>
    </submittedName>
</protein>
<evidence type="ECO:0000259" key="1">
    <source>
        <dbReference type="PROSITE" id="PS50943"/>
    </source>
</evidence>
<evidence type="ECO:0000313" key="3">
    <source>
        <dbReference type="Proteomes" id="UP000536685"/>
    </source>
</evidence>
<dbReference type="EMBL" id="JACHMJ010000001">
    <property type="protein sequence ID" value="MBB5843316.1"/>
    <property type="molecule type" value="Genomic_DNA"/>
</dbReference>
<dbReference type="PROSITE" id="PS50943">
    <property type="entry name" value="HTH_CROC1"/>
    <property type="match status" value="1"/>
</dbReference>
<dbReference type="SMART" id="SM00530">
    <property type="entry name" value="HTH_XRE"/>
    <property type="match status" value="1"/>
</dbReference>
<evidence type="ECO:0000313" key="2">
    <source>
        <dbReference type="EMBL" id="MBB5843316.1"/>
    </source>
</evidence>
<feature type="domain" description="HTH cro/C1-type" evidence="1">
    <location>
        <begin position="14"/>
        <end position="67"/>
    </location>
</feature>
<organism evidence="2 3">
    <name type="scientific">Conyzicola lurida</name>
    <dbReference type="NCBI Taxonomy" id="1172621"/>
    <lineage>
        <taxon>Bacteria</taxon>
        <taxon>Bacillati</taxon>
        <taxon>Actinomycetota</taxon>
        <taxon>Actinomycetes</taxon>
        <taxon>Micrococcales</taxon>
        <taxon>Microbacteriaceae</taxon>
        <taxon>Conyzicola</taxon>
    </lineage>
</organism>